<evidence type="ECO:0000256" key="4">
    <source>
        <dbReference type="ARBA" id="ARBA00022989"/>
    </source>
</evidence>
<feature type="transmembrane region" description="Helical" evidence="6">
    <location>
        <begin position="73"/>
        <end position="94"/>
    </location>
</feature>
<dbReference type="InterPro" id="IPR011577">
    <property type="entry name" value="Cyt_b561_bac/Ni-Hgenase"/>
</dbReference>
<sequence length="236" mass="27203">MKQLKEKHPLAIRWFHWINFPVLTLMIWSGLLIYWANDIYRIRFAGKTLYHFFPDSFYKALHVPFRLAEGMSLHFVFMWLFVINGVLYVAYTFVSGEWRYLLPNRHSFREAWQVTLYDLGLRKTEPPVRKYNGAQRIAYTAVLLMGIGSLLTGLAIYKPTQLAWLTQPLGGYESARLQHFILTIGYVLFFVIHIAQVIRAGWNNFRSMIAGFEAVESPAPTASVAPAADRPAPTSI</sequence>
<feature type="transmembrane region" description="Helical" evidence="6">
    <location>
        <begin position="12"/>
        <end position="36"/>
    </location>
</feature>
<organism evidence="8 9">
    <name type="scientific">Hymenobacter cavernae</name>
    <dbReference type="NCBI Taxonomy" id="2044852"/>
    <lineage>
        <taxon>Bacteria</taxon>
        <taxon>Pseudomonadati</taxon>
        <taxon>Bacteroidota</taxon>
        <taxon>Cytophagia</taxon>
        <taxon>Cytophagales</taxon>
        <taxon>Hymenobacteraceae</taxon>
        <taxon>Hymenobacter</taxon>
    </lineage>
</organism>
<reference evidence="9" key="1">
    <citation type="journal article" date="2019" name="Int. J. Syst. Evol. Microbiol.">
        <title>The Global Catalogue of Microorganisms (GCM) 10K type strain sequencing project: providing services to taxonomists for standard genome sequencing and annotation.</title>
        <authorList>
            <consortium name="The Broad Institute Genomics Platform"/>
            <consortium name="The Broad Institute Genome Sequencing Center for Infectious Disease"/>
            <person name="Wu L."/>
            <person name="Ma J."/>
        </authorList>
    </citation>
    <scope>NUCLEOTIDE SEQUENCE [LARGE SCALE GENOMIC DNA]</scope>
    <source>
        <strain evidence="9">CGMCC 1.15197</strain>
    </source>
</reference>
<proteinExistence type="predicted"/>
<evidence type="ECO:0000256" key="1">
    <source>
        <dbReference type="ARBA" id="ARBA00004651"/>
    </source>
</evidence>
<evidence type="ECO:0000256" key="2">
    <source>
        <dbReference type="ARBA" id="ARBA00022475"/>
    </source>
</evidence>
<evidence type="ECO:0000256" key="5">
    <source>
        <dbReference type="ARBA" id="ARBA00023136"/>
    </source>
</evidence>
<keyword evidence="4 6" id="KW-1133">Transmembrane helix</keyword>
<dbReference type="PANTHER" id="PTHR30485">
    <property type="entry name" value="NI/FE-HYDROGENASE 1 B-TYPE CYTOCHROME SUBUNIT"/>
    <property type="match status" value="1"/>
</dbReference>
<feature type="transmembrane region" description="Helical" evidence="6">
    <location>
        <begin position="137"/>
        <end position="157"/>
    </location>
</feature>
<dbReference type="InterPro" id="IPR016174">
    <property type="entry name" value="Di-haem_cyt_TM"/>
</dbReference>
<comment type="subcellular location">
    <subcellularLocation>
        <location evidence="1">Cell membrane</location>
        <topology evidence="1">Multi-pass membrane protein</topology>
    </subcellularLocation>
</comment>
<keyword evidence="2" id="KW-1003">Cell membrane</keyword>
<comment type="caution">
    <text evidence="8">The sequence shown here is derived from an EMBL/GenBank/DDBJ whole genome shotgun (WGS) entry which is preliminary data.</text>
</comment>
<evidence type="ECO:0000256" key="3">
    <source>
        <dbReference type="ARBA" id="ARBA00022692"/>
    </source>
</evidence>
<dbReference type="SUPFAM" id="SSF81342">
    <property type="entry name" value="Transmembrane di-heme cytochromes"/>
    <property type="match status" value="1"/>
</dbReference>
<keyword evidence="9" id="KW-1185">Reference proteome</keyword>
<keyword evidence="3 6" id="KW-0812">Transmembrane</keyword>
<dbReference type="InterPro" id="IPR051542">
    <property type="entry name" value="Hydrogenase_cytochrome"/>
</dbReference>
<gene>
    <name evidence="8" type="ORF">GCM10011383_27140</name>
</gene>
<dbReference type="Pfam" id="PF01292">
    <property type="entry name" value="Ni_hydr_CYTB"/>
    <property type="match status" value="1"/>
</dbReference>
<evidence type="ECO:0000259" key="7">
    <source>
        <dbReference type="Pfam" id="PF01292"/>
    </source>
</evidence>
<dbReference type="Proteomes" id="UP000632273">
    <property type="component" value="Unassembled WGS sequence"/>
</dbReference>
<dbReference type="PANTHER" id="PTHR30485:SF1">
    <property type="entry name" value="CYTOCHROME YDHU-RELATED"/>
    <property type="match status" value="1"/>
</dbReference>
<keyword evidence="5 6" id="KW-0472">Membrane</keyword>
<evidence type="ECO:0000313" key="8">
    <source>
        <dbReference type="EMBL" id="GGF14493.1"/>
    </source>
</evidence>
<feature type="domain" description="Cytochrome b561 bacterial/Ni-hydrogenase" evidence="7">
    <location>
        <begin position="8"/>
        <end position="211"/>
    </location>
</feature>
<name>A0ABQ1UD18_9BACT</name>
<dbReference type="EMBL" id="BMHT01000005">
    <property type="protein sequence ID" value="GGF14493.1"/>
    <property type="molecule type" value="Genomic_DNA"/>
</dbReference>
<evidence type="ECO:0000313" key="9">
    <source>
        <dbReference type="Proteomes" id="UP000632273"/>
    </source>
</evidence>
<dbReference type="RefSeq" id="WP_188814572.1">
    <property type="nucleotide sequence ID" value="NZ_BMHT01000005.1"/>
</dbReference>
<accession>A0ABQ1UD18</accession>
<protein>
    <recommendedName>
        <fullName evidence="7">Cytochrome b561 bacterial/Ni-hydrogenase domain-containing protein</fullName>
    </recommendedName>
</protein>
<dbReference type="Gene3D" id="1.20.950.20">
    <property type="entry name" value="Transmembrane di-heme cytochromes, Chain C"/>
    <property type="match status" value="1"/>
</dbReference>
<evidence type="ECO:0000256" key="6">
    <source>
        <dbReference type="SAM" id="Phobius"/>
    </source>
</evidence>
<feature type="transmembrane region" description="Helical" evidence="6">
    <location>
        <begin position="177"/>
        <end position="198"/>
    </location>
</feature>